<feature type="domain" description="CCHC-type" evidence="2">
    <location>
        <begin position="58"/>
        <end position="74"/>
    </location>
</feature>
<dbReference type="SUPFAM" id="SSF57756">
    <property type="entry name" value="Retrovirus zinc finger-like domains"/>
    <property type="match status" value="1"/>
</dbReference>
<dbReference type="GO" id="GO:0003676">
    <property type="term" value="F:nucleic acid binding"/>
    <property type="evidence" value="ECO:0007669"/>
    <property type="project" value="InterPro"/>
</dbReference>
<sequence>MAGYSKPNFVPNSKFMSRDKTSSFDKLCKDCKFWIKDERHRNEGKKNKFCPANPSYKLCTKCERTGHKTEDCGKNGNDRKNNNNDRENKRSQNSSSDFSNNTWNSDGRVPFATNNGHSSKNDRVGKNLYGLVAIQSSNHYPVDLSKGESSKIAETAYCAYCNQQGHWTSRCEDHHSIARHNGSTLACTACHSRGHTIDECQCPISEPCAKCAKRGHATSECKSNQEASVYDQYFNKTGWAKRDPHGRRFQWSSEGILLHEAQLKRQQYLLDQAEVYAQDGKFSADYKRARQQSIEDAERGIFEKKLQVVDSMSDIEYASPRRPSFARTRVNTGSKTSGPAPNYSRSTNTTTTTTNSSFGGLTHNHQYASDLNVIRQMASKGASRSTCHQYEAALHSLRSKQISQIELQVRNKCLLSRKLTTLQNMNYKILQNEPLILERAVLSTSRMNEVKMALYQGAQIYRDPKAMESLFARQVPRCAHCGTEGIFVDRHFVNIPWNSKTSELLGLEEIQDWGVFVVFDCVGRCSVAGFRYERRFVSDEVCFDEGDFEFRAWEV</sequence>
<feature type="compositionally biased region" description="Polar residues" evidence="1">
    <location>
        <begin position="329"/>
        <end position="345"/>
    </location>
</feature>
<dbReference type="SMART" id="SM00343">
    <property type="entry name" value="ZnF_C2HC"/>
    <property type="match status" value="4"/>
</dbReference>
<feature type="domain" description="CCHC-type" evidence="2">
    <location>
        <begin position="186"/>
        <end position="202"/>
    </location>
</feature>
<evidence type="ECO:0000256" key="1">
    <source>
        <dbReference type="SAM" id="MobiDB-lite"/>
    </source>
</evidence>
<feature type="domain" description="CCHC-type" evidence="2">
    <location>
        <begin position="157"/>
        <end position="173"/>
    </location>
</feature>
<dbReference type="InterPro" id="IPR036875">
    <property type="entry name" value="Znf_CCHC_sf"/>
</dbReference>
<evidence type="ECO:0000313" key="3">
    <source>
        <dbReference type="EMBL" id="KXT12381.1"/>
    </source>
</evidence>
<keyword evidence="4" id="KW-1185">Reference proteome</keyword>
<feature type="compositionally biased region" description="Polar residues" evidence="1">
    <location>
        <begin position="91"/>
        <end position="105"/>
    </location>
</feature>
<feature type="region of interest" description="Disordered" evidence="1">
    <location>
        <begin position="66"/>
        <end position="122"/>
    </location>
</feature>
<feature type="compositionally biased region" description="Low complexity" evidence="1">
    <location>
        <begin position="346"/>
        <end position="357"/>
    </location>
</feature>
<evidence type="ECO:0000259" key="2">
    <source>
        <dbReference type="SMART" id="SM00343"/>
    </source>
</evidence>
<feature type="compositionally biased region" description="Basic and acidic residues" evidence="1">
    <location>
        <begin position="66"/>
        <end position="90"/>
    </location>
</feature>
<comment type="caution">
    <text evidence="3">The sequence shown here is derived from an EMBL/GenBank/DDBJ whole genome shotgun (WGS) entry which is preliminary data.</text>
</comment>
<evidence type="ECO:0000313" key="4">
    <source>
        <dbReference type="Proteomes" id="UP000073492"/>
    </source>
</evidence>
<gene>
    <name evidence="3" type="ORF">AC579_1701</name>
</gene>
<protein>
    <recommendedName>
        <fullName evidence="2">CCHC-type domain-containing protein</fullName>
    </recommendedName>
</protein>
<dbReference type="InterPro" id="IPR001878">
    <property type="entry name" value="Znf_CCHC"/>
</dbReference>
<reference evidence="3 4" key="1">
    <citation type="submission" date="2015-07" db="EMBL/GenBank/DDBJ databases">
        <title>Comparative genomics of the Sigatoka disease complex on banana suggests a link between parallel evolutionary changes in Pseudocercospora fijiensis and Pseudocercospora eumusae and increased virulence on the banana host.</title>
        <authorList>
            <person name="Chang T.-C."/>
            <person name="Salvucci A."/>
            <person name="Crous P.W."/>
            <person name="Stergiopoulos I."/>
        </authorList>
    </citation>
    <scope>NUCLEOTIDE SEQUENCE [LARGE SCALE GENOMIC DNA]</scope>
    <source>
        <strain evidence="3 4">CBS 116634</strain>
    </source>
</reference>
<dbReference type="Proteomes" id="UP000073492">
    <property type="component" value="Unassembled WGS sequence"/>
</dbReference>
<organism evidence="3 4">
    <name type="scientific">Pseudocercospora musae</name>
    <dbReference type="NCBI Taxonomy" id="113226"/>
    <lineage>
        <taxon>Eukaryota</taxon>
        <taxon>Fungi</taxon>
        <taxon>Dikarya</taxon>
        <taxon>Ascomycota</taxon>
        <taxon>Pezizomycotina</taxon>
        <taxon>Dothideomycetes</taxon>
        <taxon>Dothideomycetidae</taxon>
        <taxon>Mycosphaerellales</taxon>
        <taxon>Mycosphaerellaceae</taxon>
        <taxon>Pseudocercospora</taxon>
    </lineage>
</organism>
<accession>A0A139ICC5</accession>
<name>A0A139ICC5_9PEZI</name>
<dbReference type="EMBL" id="LFZO01000153">
    <property type="protein sequence ID" value="KXT12381.1"/>
    <property type="molecule type" value="Genomic_DNA"/>
</dbReference>
<feature type="domain" description="CCHC-type" evidence="2">
    <location>
        <begin position="207"/>
        <end position="223"/>
    </location>
</feature>
<dbReference type="STRING" id="113226.A0A139ICC5"/>
<proteinExistence type="predicted"/>
<dbReference type="OrthoDB" id="5857104at2759"/>
<dbReference type="GO" id="GO:0008270">
    <property type="term" value="F:zinc ion binding"/>
    <property type="evidence" value="ECO:0007669"/>
    <property type="project" value="InterPro"/>
</dbReference>
<dbReference type="AlphaFoldDB" id="A0A139ICC5"/>
<feature type="region of interest" description="Disordered" evidence="1">
    <location>
        <begin position="319"/>
        <end position="361"/>
    </location>
</feature>